<feature type="region of interest" description="Disordered" evidence="1">
    <location>
        <begin position="1"/>
        <end position="47"/>
    </location>
</feature>
<reference evidence="2 3" key="1">
    <citation type="submission" date="2018-04" db="EMBL/GenBank/DDBJ databases">
        <title>Genomic Encyclopedia of Type Strains, Phase III (KMG-III): the genomes of soil and plant-associated and newly described type strains.</title>
        <authorList>
            <person name="Whitman W."/>
        </authorList>
    </citation>
    <scope>NUCLEOTIDE SEQUENCE [LARGE SCALE GENOMIC DNA]</scope>
    <source>
        <strain evidence="2 3">MA-olki</strain>
    </source>
</reference>
<protein>
    <submittedName>
        <fullName evidence="2">Uncharacterized protein</fullName>
    </submittedName>
</protein>
<evidence type="ECO:0000313" key="3">
    <source>
        <dbReference type="Proteomes" id="UP000244013"/>
    </source>
</evidence>
<accession>A0A2T5U6C9</accession>
<dbReference type="AlphaFoldDB" id="A0A2T5U6C9"/>
<evidence type="ECO:0000256" key="1">
    <source>
        <dbReference type="SAM" id="MobiDB-lite"/>
    </source>
</evidence>
<feature type="compositionally biased region" description="Basic and acidic residues" evidence="1">
    <location>
        <begin position="32"/>
        <end position="47"/>
    </location>
</feature>
<name>A0A2T5U6C9_9SPHN</name>
<organism evidence="2 3">
    <name type="scientific">Sphingomonas faeni</name>
    <dbReference type="NCBI Taxonomy" id="185950"/>
    <lineage>
        <taxon>Bacteria</taxon>
        <taxon>Pseudomonadati</taxon>
        <taxon>Pseudomonadota</taxon>
        <taxon>Alphaproteobacteria</taxon>
        <taxon>Sphingomonadales</taxon>
        <taxon>Sphingomonadaceae</taxon>
        <taxon>Sphingomonas</taxon>
    </lineage>
</organism>
<sequence>MENSMPDDARPQPEAQPDARGHDHVQLSIRTIADRLNGRSNGDHADDAQPSIAAILASLDSRSEAERHALAHALLNGRNQAPPAPHGASSDSYTIEIQQFSPSTGANCSPMASPKTSRNNDLSHCDNSIISRPRCSPKVSPNRDRGLWLRGSAANRREAGWRKNHHGLSANVLHSIPSYRTREMDWNSAAGEWPRP</sequence>
<comment type="caution">
    <text evidence="2">The sequence shown here is derived from an EMBL/GenBank/DDBJ whole genome shotgun (WGS) entry which is preliminary data.</text>
</comment>
<feature type="compositionally biased region" description="Basic and acidic residues" evidence="1">
    <location>
        <begin position="7"/>
        <end position="25"/>
    </location>
</feature>
<gene>
    <name evidence="2" type="ORF">C8J25_104370</name>
</gene>
<dbReference type="EMBL" id="QAYE01000004">
    <property type="protein sequence ID" value="PTW47028.1"/>
    <property type="molecule type" value="Genomic_DNA"/>
</dbReference>
<evidence type="ECO:0000313" key="2">
    <source>
        <dbReference type="EMBL" id="PTW47028.1"/>
    </source>
</evidence>
<proteinExistence type="predicted"/>
<dbReference type="Proteomes" id="UP000244013">
    <property type="component" value="Unassembled WGS sequence"/>
</dbReference>